<keyword evidence="1" id="KW-0678">Repressor</keyword>
<evidence type="ECO:0000313" key="8">
    <source>
        <dbReference type="Proteomes" id="UP000478836"/>
    </source>
</evidence>
<proteinExistence type="predicted"/>
<comment type="caution">
    <text evidence="7">The sequence shown here is derived from an EMBL/GenBank/DDBJ whole genome shotgun (WGS) entry which is preliminary data.</text>
</comment>
<dbReference type="SUPFAM" id="SSF55729">
    <property type="entry name" value="Acyl-CoA N-acyltransferases (Nat)"/>
    <property type="match status" value="1"/>
</dbReference>
<dbReference type="PANTHER" id="PTHR36449:SF1">
    <property type="entry name" value="ACETYLTRANSFERASE"/>
    <property type="match status" value="1"/>
</dbReference>
<protein>
    <submittedName>
        <fullName evidence="7">GNAT family N-acetyltransferase</fullName>
    </submittedName>
</protein>
<dbReference type="InterPro" id="IPR016181">
    <property type="entry name" value="Acyl_CoA_acyltransferase"/>
</dbReference>
<gene>
    <name evidence="7" type="ORF">F6A08_01490</name>
</gene>
<name>A0ABQ6VBJ9_9MICO</name>
<dbReference type="Gene3D" id="3.40.630.30">
    <property type="match status" value="1"/>
</dbReference>
<accession>A0ABQ6VBJ9</accession>
<dbReference type="PROSITE" id="PS51186">
    <property type="entry name" value="GNAT"/>
    <property type="match status" value="1"/>
</dbReference>
<dbReference type="Pfam" id="PF00583">
    <property type="entry name" value="Acetyltransf_1"/>
    <property type="match status" value="1"/>
</dbReference>
<keyword evidence="8" id="KW-1185">Reference proteome</keyword>
<evidence type="ECO:0000259" key="6">
    <source>
        <dbReference type="PROSITE" id="PS51186"/>
    </source>
</evidence>
<keyword evidence="3" id="KW-0808">Transferase</keyword>
<feature type="domain" description="N-acetyltransferase" evidence="6">
    <location>
        <begin position="6"/>
        <end position="151"/>
    </location>
</feature>
<comment type="catalytic activity">
    <reaction evidence="5">
        <text>glycyl-tRNA(Gly) + acetyl-CoA = N-acetylglycyl-tRNA(Gly) + CoA + H(+)</text>
        <dbReference type="Rhea" id="RHEA:81867"/>
        <dbReference type="Rhea" id="RHEA-COMP:9683"/>
        <dbReference type="Rhea" id="RHEA-COMP:19766"/>
        <dbReference type="ChEBI" id="CHEBI:15378"/>
        <dbReference type="ChEBI" id="CHEBI:57287"/>
        <dbReference type="ChEBI" id="CHEBI:57288"/>
        <dbReference type="ChEBI" id="CHEBI:78522"/>
        <dbReference type="ChEBI" id="CHEBI:232036"/>
    </reaction>
</comment>
<sequence>MGDRLSEFRCGEESLDLWLRGRARRNERTGASRTMVSVTREGRVAGYYCLSSSAVDRDDGPPPLTGGMPASVPIVLLGRLAVDQEFAGRGLGVSLLQHATVRALEAADALGVRAILVHAINDDVVAFYARFGFTVFPDARRTLYLLTKDARATLTR</sequence>
<evidence type="ECO:0000256" key="4">
    <source>
        <dbReference type="ARBA" id="ARBA00023315"/>
    </source>
</evidence>
<dbReference type="PANTHER" id="PTHR36449">
    <property type="entry name" value="ACETYLTRANSFERASE-RELATED"/>
    <property type="match status" value="1"/>
</dbReference>
<evidence type="ECO:0000256" key="1">
    <source>
        <dbReference type="ARBA" id="ARBA00022491"/>
    </source>
</evidence>
<reference evidence="8" key="1">
    <citation type="submission" date="2019-09" db="EMBL/GenBank/DDBJ databases">
        <title>Whole genome sequencing of Microbacterium maritypicum.</title>
        <authorList>
            <person name="Lenchi N."/>
        </authorList>
    </citation>
    <scope>NUCLEOTIDE SEQUENCE [LARGE SCALE GENOMIC DNA]</scope>
    <source>
        <strain evidence="8">G1</strain>
    </source>
</reference>
<dbReference type="EMBL" id="WAAO01000001">
    <property type="protein sequence ID" value="KAB1867641.1"/>
    <property type="molecule type" value="Genomic_DNA"/>
</dbReference>
<dbReference type="InterPro" id="IPR000182">
    <property type="entry name" value="GNAT_dom"/>
</dbReference>
<organism evidence="7 8">
    <name type="scientific">Microbacterium algeriense</name>
    <dbReference type="NCBI Taxonomy" id="2615184"/>
    <lineage>
        <taxon>Bacteria</taxon>
        <taxon>Bacillati</taxon>
        <taxon>Actinomycetota</taxon>
        <taxon>Actinomycetes</taxon>
        <taxon>Micrococcales</taxon>
        <taxon>Microbacteriaceae</taxon>
        <taxon>Microbacterium</taxon>
    </lineage>
</organism>
<evidence type="ECO:0000256" key="2">
    <source>
        <dbReference type="ARBA" id="ARBA00022649"/>
    </source>
</evidence>
<evidence type="ECO:0000313" key="7">
    <source>
        <dbReference type="EMBL" id="KAB1867641.1"/>
    </source>
</evidence>
<keyword evidence="4" id="KW-0012">Acyltransferase</keyword>
<dbReference type="Proteomes" id="UP000478836">
    <property type="component" value="Unassembled WGS sequence"/>
</dbReference>
<dbReference type="CDD" id="cd04301">
    <property type="entry name" value="NAT_SF"/>
    <property type="match status" value="1"/>
</dbReference>
<evidence type="ECO:0000256" key="3">
    <source>
        <dbReference type="ARBA" id="ARBA00022679"/>
    </source>
</evidence>
<keyword evidence="2" id="KW-1277">Toxin-antitoxin system</keyword>
<evidence type="ECO:0000256" key="5">
    <source>
        <dbReference type="ARBA" id="ARBA00049880"/>
    </source>
</evidence>